<dbReference type="InterPro" id="IPR036098">
    <property type="entry name" value="Thymidylate_synthase_ThyX_sf"/>
</dbReference>
<dbReference type="RefSeq" id="WP_035112859.1">
    <property type="nucleotide sequence ID" value="NZ_CP047046.1"/>
</dbReference>
<dbReference type="HAMAP" id="MF_01408">
    <property type="entry name" value="ThyX"/>
    <property type="match status" value="1"/>
</dbReference>
<dbReference type="GO" id="GO:0004799">
    <property type="term" value="F:thymidylate synthase activity"/>
    <property type="evidence" value="ECO:0007669"/>
    <property type="project" value="TreeGrafter"/>
</dbReference>
<dbReference type="Gene3D" id="3.30.70.3180">
    <property type="match status" value="2"/>
</dbReference>
<accession>A0A0A2DJN2</accession>
<dbReference type="PANTHER" id="PTHR34934">
    <property type="entry name" value="FLAVIN-DEPENDENT THYMIDYLATE SYNTHASE"/>
    <property type="match status" value="1"/>
</dbReference>
<dbReference type="SUPFAM" id="SSF69796">
    <property type="entry name" value="Thymidylate synthase-complementing protein Thy1"/>
    <property type="match status" value="1"/>
</dbReference>
<dbReference type="GO" id="GO:0050797">
    <property type="term" value="F:thymidylate synthase (FAD) activity"/>
    <property type="evidence" value="ECO:0007669"/>
    <property type="project" value="UniProtKB-UniRule"/>
</dbReference>
<dbReference type="CDD" id="cd20175">
    <property type="entry name" value="ThyX"/>
    <property type="match status" value="1"/>
</dbReference>
<evidence type="ECO:0000313" key="7">
    <source>
        <dbReference type="EMBL" id="KGM19405.1"/>
    </source>
</evidence>
<evidence type="ECO:0000256" key="6">
    <source>
        <dbReference type="HAMAP-Rule" id="MF_01408"/>
    </source>
</evidence>
<dbReference type="GeneID" id="300552947"/>
<dbReference type="GO" id="GO:0070402">
    <property type="term" value="F:NADPH binding"/>
    <property type="evidence" value="ECO:0007669"/>
    <property type="project" value="TreeGrafter"/>
</dbReference>
<dbReference type="NCBIfam" id="TIGR02170">
    <property type="entry name" value="thyX"/>
    <property type="match status" value="1"/>
</dbReference>
<comment type="caution">
    <text evidence="7">The sequence shown here is derived from an EMBL/GenBank/DDBJ whole genome shotgun (WGS) entry which is preliminary data.</text>
</comment>
<keyword evidence="8" id="KW-1185">Reference proteome</keyword>
<feature type="binding site" evidence="6">
    <location>
        <begin position="95"/>
        <end position="97"/>
    </location>
    <ligand>
        <name>FAD</name>
        <dbReference type="ChEBI" id="CHEBI:57692"/>
        <note>ligand shared between neighboring subunits</note>
    </ligand>
</feature>
<keyword evidence="1 6" id="KW-0489">Methyltransferase</keyword>
<proteinExistence type="inferred from homology"/>
<feature type="binding site" evidence="6">
    <location>
        <position position="103"/>
    </location>
    <ligand>
        <name>FAD</name>
        <dbReference type="ChEBI" id="CHEBI:57692"/>
        <note>ligand shared between neighboring subunits</note>
    </ligand>
</feature>
<keyword evidence="6" id="KW-0808">Transferase</keyword>
<evidence type="ECO:0000256" key="2">
    <source>
        <dbReference type="ARBA" id="ARBA00022630"/>
    </source>
</evidence>
<dbReference type="UniPathway" id="UPA00575"/>
<feature type="active site" description="Involved in ionization of N3 of dUMP, leading to its activation" evidence="6">
    <location>
        <position position="210"/>
    </location>
</feature>
<dbReference type="EMBL" id="JRVJ01000001">
    <property type="protein sequence ID" value="KGM19405.1"/>
    <property type="molecule type" value="Genomic_DNA"/>
</dbReference>
<dbReference type="GO" id="GO:0050660">
    <property type="term" value="F:flavin adenine dinucleotide binding"/>
    <property type="evidence" value="ECO:0007669"/>
    <property type="project" value="UniProtKB-UniRule"/>
</dbReference>
<keyword evidence="5 6" id="KW-0521">NADP</keyword>
<organism evidence="7 8">
    <name type="scientific">Corynebacterium auriscanis</name>
    <dbReference type="NCBI Taxonomy" id="99807"/>
    <lineage>
        <taxon>Bacteria</taxon>
        <taxon>Bacillati</taxon>
        <taxon>Actinomycetota</taxon>
        <taxon>Actinomycetes</taxon>
        <taxon>Mycobacteriales</taxon>
        <taxon>Corynebacteriaceae</taxon>
        <taxon>Corynebacterium</taxon>
    </lineage>
</organism>
<evidence type="ECO:0000313" key="8">
    <source>
        <dbReference type="Proteomes" id="UP000030145"/>
    </source>
</evidence>
<comment type="function">
    <text evidence="6">Catalyzes the reductive methylation of 2'-deoxyuridine-5'-monophosphate (dUMP) to 2'-deoxythymidine-5'-monophosphate (dTMP) while utilizing 5,10-methylenetetrahydrofolate (mTHF) as the methyl donor, and NADPH and FADH(2) as the reductant.</text>
</comment>
<protein>
    <recommendedName>
        <fullName evidence="6">Flavin-dependent thymidylate synthase</fullName>
        <shortName evidence="6">FDTS</shortName>
        <ecNumber evidence="6">2.1.1.148</ecNumber>
    </recommendedName>
    <alternativeName>
        <fullName evidence="6">FAD-dependent thymidylate synthase</fullName>
    </alternativeName>
    <alternativeName>
        <fullName evidence="6">Thymidylate synthase ThyX</fullName>
        <shortName evidence="6">TS</shortName>
        <shortName evidence="6">TSase</shortName>
    </alternativeName>
</protein>
<keyword evidence="4 6" id="KW-0274">FAD</keyword>
<dbReference type="InterPro" id="IPR003669">
    <property type="entry name" value="Thymidylate_synthase_ThyX"/>
</dbReference>
<feature type="binding site" description="in other chain" evidence="6">
    <location>
        <begin position="103"/>
        <end position="107"/>
    </location>
    <ligand>
        <name>dUMP</name>
        <dbReference type="ChEBI" id="CHEBI:246422"/>
        <note>ligand shared between dimeric partners</note>
    </ligand>
</feature>
<dbReference type="Proteomes" id="UP000030145">
    <property type="component" value="Unassembled WGS sequence"/>
</dbReference>
<dbReference type="GO" id="GO:0006235">
    <property type="term" value="P:dTTP biosynthetic process"/>
    <property type="evidence" value="ECO:0007669"/>
    <property type="project" value="UniProtKB-UniRule"/>
</dbReference>
<keyword evidence="2 6" id="KW-0285">Flavoprotein</keyword>
<evidence type="ECO:0000256" key="4">
    <source>
        <dbReference type="ARBA" id="ARBA00022827"/>
    </source>
</evidence>
<feature type="binding site" evidence="6">
    <location>
        <position position="205"/>
    </location>
    <ligand>
        <name>FAD</name>
        <dbReference type="ChEBI" id="CHEBI:57692"/>
        <note>ligand shared between neighboring subunits</note>
    </ligand>
</feature>
<comment type="similarity">
    <text evidence="6">Belongs to the thymidylate synthase ThyX family.</text>
</comment>
<evidence type="ECO:0000256" key="5">
    <source>
        <dbReference type="ARBA" id="ARBA00022857"/>
    </source>
</evidence>
<feature type="binding site" evidence="6">
    <location>
        <begin position="92"/>
        <end position="95"/>
    </location>
    <ligand>
        <name>dUMP</name>
        <dbReference type="ChEBI" id="CHEBI:246422"/>
        <note>ligand shared between dimeric partners</note>
    </ligand>
</feature>
<dbReference type="AlphaFoldDB" id="A0A0A2DJN2"/>
<sequence>MATIAELHVQLVGHTAFSSPEDVPWKTDGAPASQLVEFAGRACYETWDKPNPHTATNAAYVRHILDVGHLTVLEHASATMYLRGVSRSCAAEIMRHRHFSFSQLSQRYVPTHEARVVVPEHIKKDSHLTDLFLRSADLAHQVYEELLEGMDGEQVGVDKETTKTRSSGANAVLRAKQARQAARAVLPNCAETRFVMTGNLRSWRHFIAMRAAEHADPEIRRIAVTCLRQLKEIAPEVFDDFSITTLRDGGNMATSPYVSET</sequence>
<dbReference type="GO" id="GO:0006231">
    <property type="term" value="P:dTMP biosynthetic process"/>
    <property type="evidence" value="ECO:0007669"/>
    <property type="project" value="UniProtKB-UniRule"/>
</dbReference>
<feature type="binding site" evidence="6">
    <location>
        <position position="71"/>
    </location>
    <ligand>
        <name>FAD</name>
        <dbReference type="ChEBI" id="CHEBI:57692"/>
        <note>ligand shared between neighboring subunits</note>
    </ligand>
</feature>
<evidence type="ECO:0000256" key="3">
    <source>
        <dbReference type="ARBA" id="ARBA00022727"/>
    </source>
</evidence>
<reference evidence="7 8" key="1">
    <citation type="submission" date="2014-10" db="EMBL/GenBank/DDBJ databases">
        <title>Whole Genome sequence of Corynebacterium auriscanis strain CIP 106629.</title>
        <authorList>
            <person name="Hassan S.S."/>
            <person name="Jamal S.B."/>
            <person name="Tiwari S."/>
            <person name="Oliveira L.D.C."/>
            <person name="Souza F."/>
            <person name="Mariano D.C."/>
            <person name="Almeida S."/>
            <person name="Dorella F."/>
            <person name="Pereira F."/>
            <person name="Carvalho A."/>
            <person name="Leal C.A."/>
            <person name="Soares S.D.C."/>
            <person name="Figueiredo H.C."/>
            <person name="Silva A."/>
            <person name="Azevedo V.A."/>
        </authorList>
    </citation>
    <scope>NUCLEOTIDE SEQUENCE [LARGE SCALE GENOMIC DNA]</scope>
    <source>
        <strain evidence="7 8">CIP 106629</strain>
    </source>
</reference>
<dbReference type="Gene3D" id="6.10.140.450">
    <property type="match status" value="1"/>
</dbReference>
<dbReference type="Pfam" id="PF02511">
    <property type="entry name" value="Thy1"/>
    <property type="match status" value="1"/>
</dbReference>
<comment type="cofactor">
    <cofactor evidence="6">
        <name>FAD</name>
        <dbReference type="ChEBI" id="CHEBI:57692"/>
    </cofactor>
    <text evidence="6">Binds 4 FAD per tetramer. Each FAD binding site is formed by three monomers.</text>
</comment>
<evidence type="ECO:0000256" key="1">
    <source>
        <dbReference type="ARBA" id="ARBA00022603"/>
    </source>
</evidence>
<dbReference type="PANTHER" id="PTHR34934:SF1">
    <property type="entry name" value="FLAVIN-DEPENDENT THYMIDYLATE SYNTHASE"/>
    <property type="match status" value="1"/>
</dbReference>
<gene>
    <name evidence="6" type="primary">thyX</name>
    <name evidence="7" type="ORF">MA47_00645</name>
</gene>
<feature type="binding site" evidence="6">
    <location>
        <begin position="199"/>
        <end position="201"/>
    </location>
    <ligand>
        <name>FAD</name>
        <dbReference type="ChEBI" id="CHEBI:57692"/>
        <note>ligand shared between neighboring subunits</note>
    </ligand>
</feature>
<feature type="binding site" evidence="6">
    <location>
        <position position="210"/>
    </location>
    <ligand>
        <name>dUMP</name>
        <dbReference type="ChEBI" id="CHEBI:246422"/>
        <note>ligand shared between dimeric partners</note>
    </ligand>
</feature>
<comment type="subunit">
    <text evidence="6">Homotetramer.</text>
</comment>
<dbReference type="GO" id="GO:0032259">
    <property type="term" value="P:methylation"/>
    <property type="evidence" value="ECO:0007669"/>
    <property type="project" value="UniProtKB-KW"/>
</dbReference>
<dbReference type="PROSITE" id="PS51331">
    <property type="entry name" value="THYX"/>
    <property type="match status" value="1"/>
</dbReference>
<name>A0A0A2DJN2_9CORY</name>
<comment type="catalytic activity">
    <reaction evidence="6">
        <text>dUMP + (6R)-5,10-methylene-5,6,7,8-tetrahydrofolate + NADPH + H(+) = dTMP + (6S)-5,6,7,8-tetrahydrofolate + NADP(+)</text>
        <dbReference type="Rhea" id="RHEA:29043"/>
        <dbReference type="ChEBI" id="CHEBI:15378"/>
        <dbReference type="ChEBI" id="CHEBI:15636"/>
        <dbReference type="ChEBI" id="CHEBI:57453"/>
        <dbReference type="ChEBI" id="CHEBI:57783"/>
        <dbReference type="ChEBI" id="CHEBI:58349"/>
        <dbReference type="ChEBI" id="CHEBI:63528"/>
        <dbReference type="ChEBI" id="CHEBI:246422"/>
        <dbReference type="EC" id="2.1.1.148"/>
    </reaction>
</comment>
<feature type="binding site" description="in other chain" evidence="6">
    <location>
        <position position="183"/>
    </location>
    <ligand>
        <name>dUMP</name>
        <dbReference type="ChEBI" id="CHEBI:246422"/>
        <note>ligand shared between dimeric partners</note>
    </ligand>
</feature>
<comment type="pathway">
    <text evidence="6">Pyrimidine metabolism; dTTP biosynthesis.</text>
</comment>
<dbReference type="EC" id="2.1.1.148" evidence="6"/>
<keyword evidence="3 6" id="KW-0545">Nucleotide biosynthesis</keyword>